<feature type="compositionally biased region" description="Basic and acidic residues" evidence="12">
    <location>
        <begin position="161"/>
        <end position="179"/>
    </location>
</feature>
<dbReference type="InterPro" id="IPR013087">
    <property type="entry name" value="Znf_C2H2_type"/>
</dbReference>
<keyword evidence="3" id="KW-0479">Metal-binding</keyword>
<dbReference type="PANTHER" id="PTHR23235">
    <property type="entry name" value="KRUEPPEL-LIKE TRANSCRIPTION FACTOR"/>
    <property type="match status" value="1"/>
</dbReference>
<dbReference type="GeneID" id="108256828"/>
<feature type="region of interest" description="Disordered" evidence="12">
    <location>
        <begin position="87"/>
        <end position="201"/>
    </location>
</feature>
<feature type="region of interest" description="Disordered" evidence="12">
    <location>
        <begin position="213"/>
        <end position="283"/>
    </location>
</feature>
<comment type="subcellular location">
    <subcellularLocation>
        <location evidence="2">Nucleus</location>
    </subcellularLocation>
</comment>
<dbReference type="InterPro" id="IPR036236">
    <property type="entry name" value="Znf_C2H2_sf"/>
</dbReference>
<evidence type="ECO:0000256" key="8">
    <source>
        <dbReference type="ARBA" id="ARBA00023125"/>
    </source>
</evidence>
<dbReference type="GO" id="GO:0000981">
    <property type="term" value="F:DNA-binding transcription factor activity, RNA polymerase II-specific"/>
    <property type="evidence" value="ECO:0007669"/>
    <property type="project" value="TreeGrafter"/>
</dbReference>
<keyword evidence="5 11" id="KW-0863">Zinc-finger</keyword>
<dbReference type="SMART" id="SM00355">
    <property type="entry name" value="ZnF_C2H2"/>
    <property type="match status" value="4"/>
</dbReference>
<dbReference type="PROSITE" id="PS00028">
    <property type="entry name" value="ZINC_FINGER_C2H2_1"/>
    <property type="match status" value="4"/>
</dbReference>
<evidence type="ECO:0000256" key="2">
    <source>
        <dbReference type="ARBA" id="ARBA00004123"/>
    </source>
</evidence>
<keyword evidence="7" id="KW-0805">Transcription regulation</keyword>
<dbReference type="OrthoDB" id="8117402at2759"/>
<feature type="domain" description="C2H2-type" evidence="13">
    <location>
        <begin position="420"/>
        <end position="447"/>
    </location>
</feature>
<dbReference type="FunFam" id="3.30.160.60:FF:002343">
    <property type="entry name" value="Zinc finger protein 33A"/>
    <property type="match status" value="1"/>
</dbReference>
<feature type="domain" description="C2H2-type" evidence="13">
    <location>
        <begin position="336"/>
        <end position="363"/>
    </location>
</feature>
<keyword evidence="14" id="KW-1185">Reference proteome</keyword>
<reference evidence="15" key="2">
    <citation type="submission" date="2025-08" db="UniProtKB">
        <authorList>
            <consortium name="RefSeq"/>
        </authorList>
    </citation>
    <scope>IDENTIFICATION</scope>
    <source>
        <tissue evidence="15">Blood</tissue>
    </source>
</reference>
<feature type="compositionally biased region" description="Basic and acidic residues" evidence="12">
    <location>
        <begin position="87"/>
        <end position="127"/>
    </location>
</feature>
<dbReference type="Gene3D" id="3.30.160.60">
    <property type="entry name" value="Classic Zinc Finger"/>
    <property type="match status" value="4"/>
</dbReference>
<feature type="compositionally biased region" description="Basic and acidic residues" evidence="12">
    <location>
        <begin position="214"/>
        <end position="247"/>
    </location>
</feature>
<feature type="domain" description="C2H2-type" evidence="13">
    <location>
        <begin position="364"/>
        <end position="391"/>
    </location>
</feature>
<sequence>MLTPLSAFQTRLADIMETLAKTAVLEISKLVELECKILLSEVTRGQHEIDFLRKRLQLMEKHMSTNNTTQNQEAGDTGASALLTAVQEHRSRTEIHSSETEIHSSKAENHSSETEIHSSETEIHSPRTENNSSRTENNSSRTENNSSRMENNSSRTKNHTSRTENHSLRKENHSSRRENNSSITENQPHIKRESELEEFSGGDAALLDTPVTSEQDHADMREKQRDCRLQQHHGEEPTIEVKVKQEGFWDAELGGDKTRDGIHSTEERSARHLSDESADKQTHPQDRIFFENNLHAPEGPALKVRSSAEIDSTQSYLLPKPVRRRVASRFKEEKRFACPLCTKCFKCFSQLEIHKRSHTGEKPYRCTLCGKRYAQKGHLYTHQRTHTGEKPYRCMHCGKAFIQKCSLDMHQRTHTGEKPFICVECGKGFTKKFNLNKHLVVHSNAKSGFCDRNGRTVNGPGLRSSSVGH</sequence>
<name>A0A2D0PU29_ICTPU</name>
<evidence type="ECO:0000256" key="7">
    <source>
        <dbReference type="ARBA" id="ARBA00023015"/>
    </source>
</evidence>
<evidence type="ECO:0000313" key="15">
    <source>
        <dbReference type="RefSeq" id="XP_017309539.2"/>
    </source>
</evidence>
<comment type="function">
    <text evidence="1">May be involved in transcriptional regulation.</text>
</comment>
<evidence type="ECO:0000256" key="3">
    <source>
        <dbReference type="ARBA" id="ARBA00022723"/>
    </source>
</evidence>
<dbReference type="PANTHER" id="PTHR23235:SF142">
    <property type="entry name" value="ZINC FINGER PROTEIN 384"/>
    <property type="match status" value="1"/>
</dbReference>
<dbReference type="Proteomes" id="UP000221080">
    <property type="component" value="Chromosome 24"/>
</dbReference>
<dbReference type="PROSITE" id="PS50157">
    <property type="entry name" value="ZINC_FINGER_C2H2_2"/>
    <property type="match status" value="4"/>
</dbReference>
<dbReference type="GO" id="GO:0000978">
    <property type="term" value="F:RNA polymerase II cis-regulatory region sequence-specific DNA binding"/>
    <property type="evidence" value="ECO:0007669"/>
    <property type="project" value="TreeGrafter"/>
</dbReference>
<evidence type="ECO:0000256" key="10">
    <source>
        <dbReference type="ARBA" id="ARBA00023242"/>
    </source>
</evidence>
<evidence type="ECO:0000256" key="4">
    <source>
        <dbReference type="ARBA" id="ARBA00022737"/>
    </source>
</evidence>
<evidence type="ECO:0000256" key="9">
    <source>
        <dbReference type="ARBA" id="ARBA00023163"/>
    </source>
</evidence>
<keyword evidence="8" id="KW-0238">DNA-binding</keyword>
<proteinExistence type="predicted"/>
<evidence type="ECO:0000259" key="13">
    <source>
        <dbReference type="PROSITE" id="PS50157"/>
    </source>
</evidence>
<feature type="domain" description="C2H2-type" evidence="13">
    <location>
        <begin position="392"/>
        <end position="419"/>
    </location>
</feature>
<dbReference type="AlphaFoldDB" id="A0A2D0PU29"/>
<gene>
    <name evidence="15" type="primary">LOC108256828</name>
</gene>
<keyword evidence="4" id="KW-0677">Repeat</keyword>
<evidence type="ECO:0000256" key="12">
    <source>
        <dbReference type="SAM" id="MobiDB-lite"/>
    </source>
</evidence>
<protein>
    <submittedName>
        <fullName evidence="15">Zinc finger protein 432</fullName>
    </submittedName>
</protein>
<evidence type="ECO:0000256" key="11">
    <source>
        <dbReference type="PROSITE-ProRule" id="PRU00042"/>
    </source>
</evidence>
<keyword evidence="6" id="KW-0862">Zinc</keyword>
<dbReference type="GO" id="GO:0005634">
    <property type="term" value="C:nucleus"/>
    <property type="evidence" value="ECO:0007669"/>
    <property type="project" value="UniProtKB-SubCell"/>
</dbReference>
<evidence type="ECO:0000313" key="14">
    <source>
        <dbReference type="Proteomes" id="UP000221080"/>
    </source>
</evidence>
<dbReference type="KEGG" id="ipu:108256828"/>
<dbReference type="FunFam" id="3.30.160.60:FF:000097">
    <property type="entry name" value="Zinc finger protein"/>
    <property type="match status" value="2"/>
</dbReference>
<keyword evidence="9" id="KW-0804">Transcription</keyword>
<evidence type="ECO:0000256" key="6">
    <source>
        <dbReference type="ARBA" id="ARBA00022833"/>
    </source>
</evidence>
<organism evidence="14 15">
    <name type="scientific">Ictalurus punctatus</name>
    <name type="common">Channel catfish</name>
    <name type="synonym">Silurus punctatus</name>
    <dbReference type="NCBI Taxonomy" id="7998"/>
    <lineage>
        <taxon>Eukaryota</taxon>
        <taxon>Metazoa</taxon>
        <taxon>Chordata</taxon>
        <taxon>Craniata</taxon>
        <taxon>Vertebrata</taxon>
        <taxon>Euteleostomi</taxon>
        <taxon>Actinopterygii</taxon>
        <taxon>Neopterygii</taxon>
        <taxon>Teleostei</taxon>
        <taxon>Ostariophysi</taxon>
        <taxon>Siluriformes</taxon>
        <taxon>Ictaluridae</taxon>
        <taxon>Ictalurus</taxon>
    </lineage>
</organism>
<evidence type="ECO:0000256" key="1">
    <source>
        <dbReference type="ARBA" id="ARBA00003767"/>
    </source>
</evidence>
<feature type="compositionally biased region" description="Low complexity" evidence="12">
    <location>
        <begin position="128"/>
        <end position="155"/>
    </location>
</feature>
<reference evidence="14" key="1">
    <citation type="journal article" date="2016" name="Nat. Commun.">
        <title>The channel catfish genome sequence provides insights into the evolution of scale formation in teleosts.</title>
        <authorList>
            <person name="Liu Z."/>
            <person name="Liu S."/>
            <person name="Yao J."/>
            <person name="Bao L."/>
            <person name="Zhang J."/>
            <person name="Li Y."/>
            <person name="Jiang C."/>
            <person name="Sun L."/>
            <person name="Wang R."/>
            <person name="Zhang Y."/>
            <person name="Zhou T."/>
            <person name="Zeng Q."/>
            <person name="Fu Q."/>
            <person name="Gao S."/>
            <person name="Li N."/>
            <person name="Koren S."/>
            <person name="Jiang Y."/>
            <person name="Zimin A."/>
            <person name="Xu P."/>
            <person name="Phillippy A.M."/>
            <person name="Geng X."/>
            <person name="Song L."/>
            <person name="Sun F."/>
            <person name="Li C."/>
            <person name="Wang X."/>
            <person name="Chen A."/>
            <person name="Jin Y."/>
            <person name="Yuan Z."/>
            <person name="Yang Y."/>
            <person name="Tan S."/>
            <person name="Peatman E."/>
            <person name="Lu J."/>
            <person name="Qin Z."/>
            <person name="Dunham R."/>
            <person name="Li Z."/>
            <person name="Sonstegard T."/>
            <person name="Feng J."/>
            <person name="Danzmann R.G."/>
            <person name="Schroeder S."/>
            <person name="Scheffler B."/>
            <person name="Duke M.V."/>
            <person name="Ballard L."/>
            <person name="Kucuktas H."/>
            <person name="Kaltenboeck L."/>
            <person name="Liu H."/>
            <person name="Armbruster J."/>
            <person name="Xie Y."/>
            <person name="Kirby M.L."/>
            <person name="Tian Y."/>
            <person name="Flanagan M.E."/>
            <person name="Mu W."/>
            <person name="Waldbieser G.C."/>
        </authorList>
    </citation>
    <scope>NUCLEOTIDE SEQUENCE [LARGE SCALE GENOMIC DNA]</scope>
    <source>
        <strain evidence="14">SDA103</strain>
    </source>
</reference>
<evidence type="ECO:0000256" key="5">
    <source>
        <dbReference type="ARBA" id="ARBA00022771"/>
    </source>
</evidence>
<dbReference type="GO" id="GO:0008270">
    <property type="term" value="F:zinc ion binding"/>
    <property type="evidence" value="ECO:0007669"/>
    <property type="project" value="UniProtKB-KW"/>
</dbReference>
<dbReference type="SUPFAM" id="SSF57667">
    <property type="entry name" value="beta-beta-alpha zinc fingers"/>
    <property type="match status" value="3"/>
</dbReference>
<feature type="compositionally biased region" description="Basic and acidic residues" evidence="12">
    <location>
        <begin position="254"/>
        <end position="283"/>
    </location>
</feature>
<dbReference type="Pfam" id="PF00096">
    <property type="entry name" value="zf-C2H2"/>
    <property type="match status" value="3"/>
</dbReference>
<dbReference type="RefSeq" id="XP_017309539.2">
    <property type="nucleotide sequence ID" value="XM_017454050.3"/>
</dbReference>
<accession>A0A2D0PU29</accession>
<keyword evidence="10" id="KW-0539">Nucleus</keyword>